<gene>
    <name evidence="2" type="ORF">JOF55_000070</name>
</gene>
<keyword evidence="3" id="KW-1185">Reference proteome</keyword>
<keyword evidence="1" id="KW-0472">Membrane</keyword>
<feature type="transmembrane region" description="Helical" evidence="1">
    <location>
        <begin position="124"/>
        <end position="150"/>
    </location>
</feature>
<protein>
    <submittedName>
        <fullName evidence="2">Membrane protein</fullName>
    </submittedName>
</protein>
<dbReference type="Proteomes" id="UP001180845">
    <property type="component" value="Unassembled WGS sequence"/>
</dbReference>
<evidence type="ECO:0000313" key="2">
    <source>
        <dbReference type="EMBL" id="MDR7299889.1"/>
    </source>
</evidence>
<evidence type="ECO:0000313" key="3">
    <source>
        <dbReference type="Proteomes" id="UP001180845"/>
    </source>
</evidence>
<proteinExistence type="predicted"/>
<feature type="transmembrane region" description="Helical" evidence="1">
    <location>
        <begin position="27"/>
        <end position="47"/>
    </location>
</feature>
<evidence type="ECO:0000256" key="1">
    <source>
        <dbReference type="SAM" id="Phobius"/>
    </source>
</evidence>
<dbReference type="RefSeq" id="WP_310267733.1">
    <property type="nucleotide sequence ID" value="NZ_JAVDXW010000001.1"/>
</dbReference>
<accession>A0AAE4CJN7</accession>
<dbReference type="AlphaFoldDB" id="A0AAE4CJN7"/>
<keyword evidence="1" id="KW-1133">Transmembrane helix</keyword>
<keyword evidence="1" id="KW-0812">Transmembrane</keyword>
<feature type="transmembrane region" description="Helical" evidence="1">
    <location>
        <begin position="53"/>
        <end position="74"/>
    </location>
</feature>
<feature type="transmembrane region" description="Helical" evidence="1">
    <location>
        <begin position="86"/>
        <end position="104"/>
    </location>
</feature>
<comment type="caution">
    <text evidence="2">The sequence shown here is derived from an EMBL/GenBank/DDBJ whole genome shotgun (WGS) entry which is preliminary data.</text>
</comment>
<dbReference type="EMBL" id="JAVDXW010000001">
    <property type="protein sequence ID" value="MDR7299889.1"/>
    <property type="molecule type" value="Genomic_DNA"/>
</dbReference>
<reference evidence="2" key="1">
    <citation type="submission" date="2023-07" db="EMBL/GenBank/DDBJ databases">
        <title>Sequencing the genomes of 1000 actinobacteria strains.</title>
        <authorList>
            <person name="Klenk H.-P."/>
        </authorList>
    </citation>
    <scope>NUCLEOTIDE SEQUENCE</scope>
    <source>
        <strain evidence="2">DSM 45977</strain>
    </source>
</reference>
<organism evidence="2 3">
    <name type="scientific">Haloactinomyces albus</name>
    <dbReference type="NCBI Taxonomy" id="1352928"/>
    <lineage>
        <taxon>Bacteria</taxon>
        <taxon>Bacillati</taxon>
        <taxon>Actinomycetota</taxon>
        <taxon>Actinomycetes</taxon>
        <taxon>Actinopolysporales</taxon>
        <taxon>Actinopolysporaceae</taxon>
        <taxon>Haloactinomyces</taxon>
    </lineage>
</organism>
<sequence>MSTVLRWTGLGKLFSFYRYFAFNVPRVTTFSGVVLLGGLAAIHLYLLLGTAVFPVYLAAYFALLATGALMASAGMVIGRRPALTRAGWALGSLASATSVAMYLLSRTLGLPGLSQLVGRWDYALGTFSLLLAVLFLALHVSVVTGMNVAVPQRRQWHS</sequence>
<name>A0AAE4CJN7_9ACTN</name>